<keyword evidence="1" id="KW-0812">Transmembrane</keyword>
<organism evidence="2 3">
    <name type="scientific">Sphingobacterium corticibacter</name>
    <dbReference type="NCBI Taxonomy" id="2171749"/>
    <lineage>
        <taxon>Bacteria</taxon>
        <taxon>Pseudomonadati</taxon>
        <taxon>Bacteroidota</taxon>
        <taxon>Sphingobacteriia</taxon>
        <taxon>Sphingobacteriales</taxon>
        <taxon>Sphingobacteriaceae</taxon>
        <taxon>Sphingobacterium</taxon>
    </lineage>
</organism>
<accession>A0A2T8HKJ1</accession>
<keyword evidence="1" id="KW-1133">Transmembrane helix</keyword>
<name>A0A2T8HKJ1_9SPHI</name>
<keyword evidence="3" id="KW-1185">Reference proteome</keyword>
<dbReference type="AlphaFoldDB" id="A0A2T8HKJ1"/>
<feature type="transmembrane region" description="Helical" evidence="1">
    <location>
        <begin position="12"/>
        <end position="30"/>
    </location>
</feature>
<feature type="transmembrane region" description="Helical" evidence="1">
    <location>
        <begin position="36"/>
        <end position="56"/>
    </location>
</feature>
<comment type="caution">
    <text evidence="2">The sequence shown here is derived from an EMBL/GenBank/DDBJ whole genome shotgun (WGS) entry which is preliminary data.</text>
</comment>
<gene>
    <name evidence="2" type="ORF">DC487_08645</name>
</gene>
<evidence type="ECO:0000313" key="2">
    <source>
        <dbReference type="EMBL" id="PVH25976.1"/>
    </source>
</evidence>
<proteinExistence type="predicted"/>
<keyword evidence="1" id="KW-0472">Membrane</keyword>
<feature type="transmembrane region" description="Helical" evidence="1">
    <location>
        <begin position="68"/>
        <end position="87"/>
    </location>
</feature>
<dbReference type="OrthoDB" id="714196at2"/>
<protein>
    <submittedName>
        <fullName evidence="2">Uncharacterized protein</fullName>
    </submittedName>
</protein>
<dbReference type="EMBL" id="QDKG01000002">
    <property type="protein sequence ID" value="PVH25976.1"/>
    <property type="molecule type" value="Genomic_DNA"/>
</dbReference>
<sequence>MQKMYRQTKQAFLFSLVFYSLSLILLLFQLPIAPVMLSVSLLVSMIWVVLVMLEIMRSPYINNLERMGLALFIIGMNIFAGIIYFTLIRRRVTGISNTR</sequence>
<evidence type="ECO:0000256" key="1">
    <source>
        <dbReference type="SAM" id="Phobius"/>
    </source>
</evidence>
<evidence type="ECO:0000313" key="3">
    <source>
        <dbReference type="Proteomes" id="UP000245627"/>
    </source>
</evidence>
<dbReference type="RefSeq" id="WP_116775544.1">
    <property type="nucleotide sequence ID" value="NZ_QDKG01000002.1"/>
</dbReference>
<dbReference type="Proteomes" id="UP000245627">
    <property type="component" value="Unassembled WGS sequence"/>
</dbReference>
<reference evidence="2 3" key="1">
    <citation type="submission" date="2018-04" db="EMBL/GenBank/DDBJ databases">
        <title>Sphingobacterium cortibacter sp. nov.</title>
        <authorList>
            <person name="Li Y."/>
        </authorList>
    </citation>
    <scope>NUCLEOTIDE SEQUENCE [LARGE SCALE GENOMIC DNA]</scope>
    <source>
        <strain evidence="2 3">2c-3</strain>
    </source>
</reference>